<evidence type="ECO:0000256" key="5">
    <source>
        <dbReference type="ARBA" id="ARBA00037900"/>
    </source>
</evidence>
<evidence type="ECO:0000256" key="7">
    <source>
        <dbReference type="ARBA" id="ARBA00043224"/>
    </source>
</evidence>
<dbReference type="InterPro" id="IPR000868">
    <property type="entry name" value="Isochorismatase-like_dom"/>
</dbReference>
<evidence type="ECO:0000256" key="6">
    <source>
        <dbReference type="ARBA" id="ARBA00039017"/>
    </source>
</evidence>
<evidence type="ECO:0000256" key="4">
    <source>
        <dbReference type="ARBA" id="ARBA00022801"/>
    </source>
</evidence>
<comment type="similarity">
    <text evidence="1">Belongs to the isochorismatase family.</text>
</comment>
<dbReference type="Pfam" id="PF00857">
    <property type="entry name" value="Isochorismatase"/>
    <property type="match status" value="1"/>
</dbReference>
<dbReference type="EC" id="3.5.1.19" evidence="6"/>
<dbReference type="GO" id="GO:0019363">
    <property type="term" value="P:pyridine nucleotide biosynthetic process"/>
    <property type="evidence" value="ECO:0007669"/>
    <property type="project" value="UniProtKB-KW"/>
</dbReference>
<dbReference type="InterPro" id="IPR052347">
    <property type="entry name" value="Isochorismatase_Nicotinamidase"/>
</dbReference>
<dbReference type="AlphaFoldDB" id="A0A521DNS3"/>
<evidence type="ECO:0000259" key="8">
    <source>
        <dbReference type="Pfam" id="PF00857"/>
    </source>
</evidence>
<evidence type="ECO:0000256" key="3">
    <source>
        <dbReference type="ARBA" id="ARBA00022723"/>
    </source>
</evidence>
<organism evidence="9 10">
    <name type="scientific">Saccharicrinis carchari</name>
    <dbReference type="NCBI Taxonomy" id="1168039"/>
    <lineage>
        <taxon>Bacteria</taxon>
        <taxon>Pseudomonadati</taxon>
        <taxon>Bacteroidota</taxon>
        <taxon>Bacteroidia</taxon>
        <taxon>Marinilabiliales</taxon>
        <taxon>Marinilabiliaceae</taxon>
        <taxon>Saccharicrinis</taxon>
    </lineage>
</organism>
<keyword evidence="4" id="KW-0378">Hydrolase</keyword>
<keyword evidence="3" id="KW-0479">Metal-binding</keyword>
<keyword evidence="10" id="KW-1185">Reference proteome</keyword>
<dbReference type="GO" id="GO:0046872">
    <property type="term" value="F:metal ion binding"/>
    <property type="evidence" value="ECO:0007669"/>
    <property type="project" value="UniProtKB-KW"/>
</dbReference>
<dbReference type="SUPFAM" id="SSF52499">
    <property type="entry name" value="Isochorismatase-like hydrolases"/>
    <property type="match status" value="1"/>
</dbReference>
<evidence type="ECO:0000313" key="10">
    <source>
        <dbReference type="Proteomes" id="UP000319040"/>
    </source>
</evidence>
<dbReference type="OrthoDB" id="9791276at2"/>
<reference evidence="9 10" key="1">
    <citation type="submission" date="2017-05" db="EMBL/GenBank/DDBJ databases">
        <authorList>
            <person name="Varghese N."/>
            <person name="Submissions S."/>
        </authorList>
    </citation>
    <scope>NUCLEOTIDE SEQUENCE [LARGE SCALE GENOMIC DNA]</scope>
    <source>
        <strain evidence="9 10">DSM 27040</strain>
    </source>
</reference>
<protein>
    <recommendedName>
        <fullName evidence="6">nicotinamidase</fullName>
        <ecNumber evidence="6">3.5.1.19</ecNumber>
    </recommendedName>
    <alternativeName>
        <fullName evidence="7">Nicotinamide deamidase</fullName>
    </alternativeName>
</protein>
<evidence type="ECO:0000256" key="1">
    <source>
        <dbReference type="ARBA" id="ARBA00006336"/>
    </source>
</evidence>
<dbReference type="EMBL" id="FXTB01000006">
    <property type="protein sequence ID" value="SMO73278.1"/>
    <property type="molecule type" value="Genomic_DNA"/>
</dbReference>
<sequence>MKALFIVDLQNDFCPHGALPTPKGDAIIPVVNKLMSKFDFVLASKDWHPEKSVHFKKWPVHCVHDTHGAEFPSSLTVDKIDTIFLKGTDDKDDGYSAFEASNINLADYLKKNKITALYVAGLVIEFCVKRTVMDALKHGLNTFVVKDAVEGIYQNPGDVPLAFEEMKNAGATIIHSSEIVGGRE</sequence>
<proteinExistence type="inferred from homology"/>
<name>A0A521DNS3_SACCC</name>
<evidence type="ECO:0000313" key="9">
    <source>
        <dbReference type="EMBL" id="SMO73278.1"/>
    </source>
</evidence>
<dbReference type="GO" id="GO:0008936">
    <property type="term" value="F:nicotinamidase activity"/>
    <property type="evidence" value="ECO:0007669"/>
    <property type="project" value="UniProtKB-EC"/>
</dbReference>
<dbReference type="InterPro" id="IPR036380">
    <property type="entry name" value="Isochorismatase-like_sf"/>
</dbReference>
<accession>A0A521DNS3</accession>
<comment type="pathway">
    <text evidence="5">Cofactor biosynthesis; nicotinate biosynthesis; nicotinate from nicotinamide: step 1/1.</text>
</comment>
<dbReference type="Gene3D" id="3.40.50.850">
    <property type="entry name" value="Isochorismatase-like"/>
    <property type="match status" value="1"/>
</dbReference>
<keyword evidence="2" id="KW-0662">Pyridine nucleotide biosynthesis</keyword>
<dbReference type="PANTHER" id="PTHR11080">
    <property type="entry name" value="PYRAZINAMIDASE/NICOTINAMIDASE"/>
    <property type="match status" value="1"/>
</dbReference>
<gene>
    <name evidence="9" type="ORF">SAMN06265379_10665</name>
</gene>
<dbReference type="Proteomes" id="UP000319040">
    <property type="component" value="Unassembled WGS sequence"/>
</dbReference>
<dbReference type="PANTHER" id="PTHR11080:SF2">
    <property type="entry name" value="LD05707P"/>
    <property type="match status" value="1"/>
</dbReference>
<dbReference type="RefSeq" id="WP_142533776.1">
    <property type="nucleotide sequence ID" value="NZ_FXTB01000006.1"/>
</dbReference>
<feature type="domain" description="Isochorismatase-like" evidence="8">
    <location>
        <begin position="3"/>
        <end position="176"/>
    </location>
</feature>
<evidence type="ECO:0000256" key="2">
    <source>
        <dbReference type="ARBA" id="ARBA00022642"/>
    </source>
</evidence>